<dbReference type="GO" id="GO:0043565">
    <property type="term" value="F:sequence-specific DNA binding"/>
    <property type="evidence" value="ECO:0007669"/>
    <property type="project" value="TreeGrafter"/>
</dbReference>
<comment type="caution">
    <text evidence="2">The sequence shown here is derived from an EMBL/GenBank/DDBJ whole genome shotgun (WGS) entry which is preliminary data.</text>
</comment>
<dbReference type="NCBIfam" id="NF047646">
    <property type="entry name" value="REP_Tyr_transpos"/>
    <property type="match status" value="1"/>
</dbReference>
<dbReference type="GO" id="GO:0006313">
    <property type="term" value="P:DNA transposition"/>
    <property type="evidence" value="ECO:0007669"/>
    <property type="project" value="InterPro"/>
</dbReference>
<accession>A0A1F7RPQ6</accession>
<evidence type="ECO:0000313" key="3">
    <source>
        <dbReference type="Proteomes" id="UP000178435"/>
    </source>
</evidence>
<dbReference type="Proteomes" id="UP000178435">
    <property type="component" value="Unassembled WGS sequence"/>
</dbReference>
<organism evidence="2 3">
    <name type="scientific">Candidatus Schekmanbacteria bacterium RBG_16_38_11</name>
    <dbReference type="NCBI Taxonomy" id="1817880"/>
    <lineage>
        <taxon>Bacteria</taxon>
        <taxon>Candidatus Schekmaniibacteriota</taxon>
    </lineage>
</organism>
<dbReference type="GO" id="GO:0004803">
    <property type="term" value="F:transposase activity"/>
    <property type="evidence" value="ECO:0007669"/>
    <property type="project" value="InterPro"/>
</dbReference>
<reference evidence="2 3" key="1">
    <citation type="journal article" date="2016" name="Nat. Commun.">
        <title>Thousands of microbial genomes shed light on interconnected biogeochemical processes in an aquifer system.</title>
        <authorList>
            <person name="Anantharaman K."/>
            <person name="Brown C.T."/>
            <person name="Hug L.A."/>
            <person name="Sharon I."/>
            <person name="Castelle C.J."/>
            <person name="Probst A.J."/>
            <person name="Thomas B.C."/>
            <person name="Singh A."/>
            <person name="Wilkins M.J."/>
            <person name="Karaoz U."/>
            <person name="Brodie E.L."/>
            <person name="Williams K.H."/>
            <person name="Hubbard S.S."/>
            <person name="Banfield J.F."/>
        </authorList>
    </citation>
    <scope>NUCLEOTIDE SEQUENCE [LARGE SCALE GENOMIC DNA]</scope>
</reference>
<dbReference type="InterPro" id="IPR002686">
    <property type="entry name" value="Transposase_17"/>
</dbReference>
<gene>
    <name evidence="2" type="ORF">A2149_04250</name>
</gene>
<evidence type="ECO:0000313" key="2">
    <source>
        <dbReference type="EMBL" id="OGL43539.1"/>
    </source>
</evidence>
<protein>
    <recommendedName>
        <fullName evidence="1">Transposase IS200-like domain-containing protein</fullName>
    </recommendedName>
</protein>
<dbReference type="Pfam" id="PF01797">
    <property type="entry name" value="Y1_Tnp"/>
    <property type="match status" value="1"/>
</dbReference>
<dbReference type="AlphaFoldDB" id="A0A1F7RPQ6"/>
<dbReference type="InterPro" id="IPR052715">
    <property type="entry name" value="RAYT_transposase"/>
</dbReference>
<dbReference type="SUPFAM" id="SSF143422">
    <property type="entry name" value="Transposase IS200-like"/>
    <property type="match status" value="1"/>
</dbReference>
<sequence length="159" mass="19348">MEEFKYPIKGSYNLRKGRWSIPENFYFITTSTYARKPIFLQSEIAEIIFNSIEWLEEQRRLEWVCIQIMPDHIHMVIKLGQEESLSKLINSFKGFTGKKITEFQHSHCSIWQNQYYDHCIRREENLNEIILYCYENPLRKGLVESSKDYPYWRCKFDIE</sequence>
<dbReference type="PANTHER" id="PTHR36966:SF1">
    <property type="entry name" value="REP-ASSOCIATED TYROSINE TRANSPOSASE"/>
    <property type="match status" value="1"/>
</dbReference>
<feature type="domain" description="Transposase IS200-like" evidence="1">
    <location>
        <begin position="21"/>
        <end position="136"/>
    </location>
</feature>
<dbReference type="Gene3D" id="3.30.70.1290">
    <property type="entry name" value="Transposase IS200-like"/>
    <property type="match status" value="1"/>
</dbReference>
<evidence type="ECO:0000259" key="1">
    <source>
        <dbReference type="SMART" id="SM01321"/>
    </source>
</evidence>
<dbReference type="EMBL" id="MGDF01000185">
    <property type="protein sequence ID" value="OGL43539.1"/>
    <property type="molecule type" value="Genomic_DNA"/>
</dbReference>
<dbReference type="PANTHER" id="PTHR36966">
    <property type="entry name" value="REP-ASSOCIATED TYROSINE TRANSPOSASE"/>
    <property type="match status" value="1"/>
</dbReference>
<proteinExistence type="predicted"/>
<dbReference type="InterPro" id="IPR036515">
    <property type="entry name" value="Transposase_17_sf"/>
</dbReference>
<name>A0A1F7RPQ6_9BACT</name>
<dbReference type="SMART" id="SM01321">
    <property type="entry name" value="Y1_Tnp"/>
    <property type="match status" value="1"/>
</dbReference>